<gene>
    <name evidence="1" type="ORF">N8E88_27340</name>
</gene>
<protein>
    <submittedName>
        <fullName evidence="1">Uncharacterized protein</fullName>
    </submittedName>
</protein>
<dbReference type="EMBL" id="CP104973">
    <property type="protein sequence ID" value="UXN60190.1"/>
    <property type="molecule type" value="Genomic_DNA"/>
</dbReference>
<proteinExistence type="predicted"/>
<name>A0ACD4D381_9HYPH</name>
<dbReference type="Proteomes" id="UP001061991">
    <property type="component" value="Chromosome"/>
</dbReference>
<evidence type="ECO:0000313" key="2">
    <source>
        <dbReference type="Proteomes" id="UP001061991"/>
    </source>
</evidence>
<accession>A0ACD4D381</accession>
<organism evidence="1 2">
    <name type="scientific">Phyllobacterium zundukense</name>
    <dbReference type="NCBI Taxonomy" id="1867719"/>
    <lineage>
        <taxon>Bacteria</taxon>
        <taxon>Pseudomonadati</taxon>
        <taxon>Pseudomonadota</taxon>
        <taxon>Alphaproteobacteria</taxon>
        <taxon>Hyphomicrobiales</taxon>
        <taxon>Phyllobacteriaceae</taxon>
        <taxon>Phyllobacterium</taxon>
    </lineage>
</organism>
<keyword evidence="2" id="KW-1185">Reference proteome</keyword>
<reference evidence="1" key="1">
    <citation type="submission" date="2022-09" db="EMBL/GenBank/DDBJ databases">
        <title>Interaction between co-microsymbionts with complementary sets of symbiotic genes in legume-rhizobium systems.</title>
        <authorList>
            <person name="Safronova V."/>
            <person name="Sazanova A."/>
            <person name="Afonin A."/>
            <person name="Chirak E."/>
        </authorList>
    </citation>
    <scope>NUCLEOTIDE SEQUENCE</scope>
    <source>
        <strain evidence="1">A18/3m</strain>
    </source>
</reference>
<sequence length="645" mass="70457">MAMLGGCDGDGGGTSDGTSTFTPPVTPPVKTPEKPTETIITDKLDLKIPPFIDKNPIPSPNQDAPGIGIERENNLTDKEPSVDQTISAVPDAGIREPVITGDGIERENNLAGKEQSVNQTISTVPDPRIQEPVIIGDGIDPVNNLADKEPSIDQTISTVPDARVQDQVVGGIGIERENNPIGKVPQIDQTSQPPAPSNPKKVGIYSLQYHSFKQVSARGEVGEGTPGAVRLAGEAKIFEGIESYLKRSLDNRFALLYRAMVTAFEKRSPKEFDVSFVTAPEFYWNVPFGDFWTKEELELGADLCLNTVTKHVKTLIKKFPAHQYGHIVLLPGTIAMLKPMTDPRKPNGTPVGGSTIYEAFNQVVCTHNLPLNDGKKRPAYMIWPKRVVSHIDYFDELGDKRKRDAGCDGRELNSLMPNPSHPGLKNPILKCTTSIASNVKVRIGYVTSSVGSSYDSNDNLITGKFQNDIIEGLPFGIDICLDYSAASVQLDQHRISQLNERHFKLDFLLAAGMGLDINNYAKTPHIQYAIRNEGIGGTTGEVEVWKLSLDKEKPKAGTKFVKISDGYRIGTPMIRIETDIRVNQNEIFDAPKNADTKDIPNILDKMNPGLVSVWSLDTVQPAGTVIASNPAPMTTVADKTIQFIK</sequence>
<evidence type="ECO:0000313" key="1">
    <source>
        <dbReference type="EMBL" id="UXN60190.1"/>
    </source>
</evidence>